<evidence type="ECO:0000313" key="2">
    <source>
        <dbReference type="Proteomes" id="UP000325315"/>
    </source>
</evidence>
<organism evidence="1 2">
    <name type="scientific">Gossypium australe</name>
    <dbReference type="NCBI Taxonomy" id="47621"/>
    <lineage>
        <taxon>Eukaryota</taxon>
        <taxon>Viridiplantae</taxon>
        <taxon>Streptophyta</taxon>
        <taxon>Embryophyta</taxon>
        <taxon>Tracheophyta</taxon>
        <taxon>Spermatophyta</taxon>
        <taxon>Magnoliopsida</taxon>
        <taxon>eudicotyledons</taxon>
        <taxon>Gunneridae</taxon>
        <taxon>Pentapetalae</taxon>
        <taxon>rosids</taxon>
        <taxon>malvids</taxon>
        <taxon>Malvales</taxon>
        <taxon>Malvaceae</taxon>
        <taxon>Malvoideae</taxon>
        <taxon>Gossypium</taxon>
    </lineage>
</organism>
<gene>
    <name evidence="1" type="ORF">EPI10_012522</name>
</gene>
<accession>A0A5B6UKC0</accession>
<proteinExistence type="predicted"/>
<dbReference type="EMBL" id="SMMG02000010">
    <property type="protein sequence ID" value="KAA3457843.1"/>
    <property type="molecule type" value="Genomic_DNA"/>
</dbReference>
<name>A0A5B6UKC0_9ROSI</name>
<reference evidence="2" key="1">
    <citation type="journal article" date="2019" name="Plant Biotechnol. J.">
        <title>Genome sequencing of the Australian wild diploid species Gossypium australe highlights disease resistance and delayed gland morphogenesis.</title>
        <authorList>
            <person name="Cai Y."/>
            <person name="Cai X."/>
            <person name="Wang Q."/>
            <person name="Wang P."/>
            <person name="Zhang Y."/>
            <person name="Cai C."/>
            <person name="Xu Y."/>
            <person name="Wang K."/>
            <person name="Zhou Z."/>
            <person name="Wang C."/>
            <person name="Geng S."/>
            <person name="Li B."/>
            <person name="Dong Q."/>
            <person name="Hou Y."/>
            <person name="Wang H."/>
            <person name="Ai P."/>
            <person name="Liu Z."/>
            <person name="Yi F."/>
            <person name="Sun M."/>
            <person name="An G."/>
            <person name="Cheng J."/>
            <person name="Zhang Y."/>
            <person name="Shi Q."/>
            <person name="Xie Y."/>
            <person name="Shi X."/>
            <person name="Chang Y."/>
            <person name="Huang F."/>
            <person name="Chen Y."/>
            <person name="Hong S."/>
            <person name="Mi L."/>
            <person name="Sun Q."/>
            <person name="Zhang L."/>
            <person name="Zhou B."/>
            <person name="Peng R."/>
            <person name="Zhang X."/>
            <person name="Liu F."/>
        </authorList>
    </citation>
    <scope>NUCLEOTIDE SEQUENCE [LARGE SCALE GENOMIC DNA]</scope>
    <source>
        <strain evidence="2">cv. PA1801</strain>
    </source>
</reference>
<comment type="caution">
    <text evidence="1">The sequence shown here is derived from an EMBL/GenBank/DDBJ whole genome shotgun (WGS) entry which is preliminary data.</text>
</comment>
<dbReference type="AlphaFoldDB" id="A0A5B6UKC0"/>
<protein>
    <submittedName>
        <fullName evidence="1">Meiotic nuclear division protein 1-like protein</fullName>
    </submittedName>
</protein>
<dbReference type="OrthoDB" id="273345at2759"/>
<evidence type="ECO:0000313" key="1">
    <source>
        <dbReference type="EMBL" id="KAA3457843.1"/>
    </source>
</evidence>
<sequence length="121" mass="13821">MFEGFFCSSINSHLTDHFIGSFLQRKQLRLLMEQQTDGQTTFSLCGSGAQTTFLKPKSSLNTCTRRSELQTISITWSCHLQPFKYVQLAMKAANLKRYHVKAKVDIGSSRLSCFKTPMFKK</sequence>
<keyword evidence="2" id="KW-1185">Reference proteome</keyword>
<dbReference type="Proteomes" id="UP000325315">
    <property type="component" value="Unassembled WGS sequence"/>
</dbReference>